<evidence type="ECO:0000256" key="1">
    <source>
        <dbReference type="SAM" id="MobiDB-lite"/>
    </source>
</evidence>
<feature type="region of interest" description="Disordered" evidence="1">
    <location>
        <begin position="208"/>
        <end position="249"/>
    </location>
</feature>
<dbReference type="Proteomes" id="UP000734823">
    <property type="component" value="Unassembled WGS sequence"/>
</dbReference>
<evidence type="ECO:0000313" key="2">
    <source>
        <dbReference type="EMBL" id="MBC6446978.1"/>
    </source>
</evidence>
<dbReference type="EMBL" id="JABVED010000003">
    <property type="protein sequence ID" value="MBC6446978.1"/>
    <property type="molecule type" value="Genomic_DNA"/>
</dbReference>
<comment type="caution">
    <text evidence="2">The sequence shown here is derived from an EMBL/GenBank/DDBJ whole genome shotgun (WGS) entry which is preliminary data.</text>
</comment>
<gene>
    <name evidence="2" type="ORF">GPZ80_07310</name>
</gene>
<proteinExistence type="predicted"/>
<name>A0ABR7L396_9PSEU</name>
<dbReference type="RefSeq" id="WP_187219367.1">
    <property type="nucleotide sequence ID" value="NZ_JABVED010000003.1"/>
</dbReference>
<evidence type="ECO:0000313" key="3">
    <source>
        <dbReference type="Proteomes" id="UP000734823"/>
    </source>
</evidence>
<feature type="compositionally biased region" description="Polar residues" evidence="1">
    <location>
        <begin position="277"/>
        <end position="294"/>
    </location>
</feature>
<protein>
    <submittedName>
        <fullName evidence="2">Uncharacterized protein</fullName>
    </submittedName>
</protein>
<reference evidence="2 3" key="1">
    <citation type="submission" date="2020-06" db="EMBL/GenBank/DDBJ databases">
        <title>Actinokineospora xiongansis sp. nov., isolated from soil of Baiyangdian.</title>
        <authorList>
            <person name="Zhang X."/>
        </authorList>
    </citation>
    <scope>NUCLEOTIDE SEQUENCE [LARGE SCALE GENOMIC DNA]</scope>
    <source>
        <strain evidence="2 3">HBU206404</strain>
    </source>
</reference>
<sequence length="305" mass="32728">MTKVAAGAGWAGVTLPVRVHDLLLSLAGRLDDDALADARELLASTEVDRALELIVGSLAAGPIPVTRVERDELTELMVAAHCDPAVVERIKVIETAVSTTHKFSAGKIGGVGADQGVAEATIQVLDVLPDIRAVWAVWRLTPAGAASGPVPHRIVLIRIGPTGSGPATAYRVEHALRRAGLTASVEVLRDSTESSDYHHSAMRYATSVPLERSSSKPTVTKAWKDRTTTETKPVATPEPWIPQASDGEADDDQELTLLRELQEELARREGGSDTPAWKSSESYDWQEANRSTLVNGVPLQQKEKS</sequence>
<feature type="region of interest" description="Disordered" evidence="1">
    <location>
        <begin position="265"/>
        <end position="305"/>
    </location>
</feature>
<keyword evidence="3" id="KW-1185">Reference proteome</keyword>
<accession>A0ABR7L396</accession>
<organism evidence="2 3">
    <name type="scientific">Actinokineospora xionganensis</name>
    <dbReference type="NCBI Taxonomy" id="2684470"/>
    <lineage>
        <taxon>Bacteria</taxon>
        <taxon>Bacillati</taxon>
        <taxon>Actinomycetota</taxon>
        <taxon>Actinomycetes</taxon>
        <taxon>Pseudonocardiales</taxon>
        <taxon>Pseudonocardiaceae</taxon>
        <taxon>Actinokineospora</taxon>
    </lineage>
</organism>